<reference evidence="4" key="1">
    <citation type="submission" date="2017-04" db="EMBL/GenBank/DDBJ databases">
        <authorList>
            <person name="Varghese N."/>
            <person name="Submissions S."/>
        </authorList>
    </citation>
    <scope>NUCLEOTIDE SEQUENCE [LARGE SCALE GENOMIC DNA]</scope>
    <source>
        <strain evidence="4">USBA 82</strain>
    </source>
</reference>
<keyword evidence="2" id="KW-0732">Signal</keyword>
<accession>A0A1X7IE74</accession>
<feature type="chain" id="PRO_5013231076" evidence="2">
    <location>
        <begin position="26"/>
        <end position="342"/>
    </location>
</feature>
<proteinExistence type="predicted"/>
<dbReference type="OrthoDB" id="2618645at2"/>
<name>A0A1X7IE74_9BACT</name>
<organism evidence="3 4">
    <name type="scientific">Dethiosulfovibrio salsuginis</name>
    <dbReference type="NCBI Taxonomy" id="561720"/>
    <lineage>
        <taxon>Bacteria</taxon>
        <taxon>Thermotogati</taxon>
        <taxon>Synergistota</taxon>
        <taxon>Synergistia</taxon>
        <taxon>Synergistales</taxon>
        <taxon>Dethiosulfovibrionaceae</taxon>
        <taxon>Dethiosulfovibrio</taxon>
    </lineage>
</organism>
<dbReference type="EMBL" id="FXBB01000001">
    <property type="protein sequence ID" value="SMG12521.1"/>
    <property type="molecule type" value="Genomic_DNA"/>
</dbReference>
<evidence type="ECO:0000256" key="1">
    <source>
        <dbReference type="SAM" id="MobiDB-lite"/>
    </source>
</evidence>
<feature type="compositionally biased region" description="Polar residues" evidence="1">
    <location>
        <begin position="192"/>
        <end position="204"/>
    </location>
</feature>
<evidence type="ECO:0000313" key="3">
    <source>
        <dbReference type="EMBL" id="SMG12521.1"/>
    </source>
</evidence>
<evidence type="ECO:0000256" key="2">
    <source>
        <dbReference type="SAM" id="SignalP"/>
    </source>
</evidence>
<sequence length="342" mass="36849">MYSKFKSTVSTLIGLLAVSMLPVLAVAQQPQIGVEQLERYKALSPEQRQKIREIIGAEQAAHLDRLLGGSNQTSGGNKQATITAGVPTRLTYTVVVQNLSGVPVVDPVVKDNGNILKNDEAVKTGGNQDHVLDVGETWTWTYHVDVTGKVGEKILNSVTVQGPDDQNRDSDLGNNSDSTEVVVLPPPGNYDLSVTKSVSTSDQSGPGGLPSDKDTEKRDDVLDQCNTWKQAKSGGYLGTKDTWDIGTLPQGTTFDIRYDALSVPDRYVVQYPAGVTVFDSGWRGSQSRLDQKAHLYPGGLAGPGKGEKMGLFTKGASNSMVVVVYGPEEGTRWHYEVRANCP</sequence>
<feature type="region of interest" description="Disordered" evidence="1">
    <location>
        <begin position="159"/>
        <end position="217"/>
    </location>
</feature>
<protein>
    <submittedName>
        <fullName evidence="3">Uncharacterized protein</fullName>
    </submittedName>
</protein>
<evidence type="ECO:0000313" key="4">
    <source>
        <dbReference type="Proteomes" id="UP000193355"/>
    </source>
</evidence>
<dbReference type="AlphaFoldDB" id="A0A1X7IE74"/>
<dbReference type="RefSeq" id="WP_085543610.1">
    <property type="nucleotide sequence ID" value="NZ_FXBB01000001.1"/>
</dbReference>
<gene>
    <name evidence="3" type="ORF">SAMN06275492_101339</name>
</gene>
<feature type="signal peptide" evidence="2">
    <location>
        <begin position="1"/>
        <end position="25"/>
    </location>
</feature>
<dbReference type="Proteomes" id="UP000193355">
    <property type="component" value="Unassembled WGS sequence"/>
</dbReference>
<dbReference type="STRING" id="561720.SAMN06275492_101339"/>
<keyword evidence="4" id="KW-1185">Reference proteome</keyword>